<sequence length="148" mass="16087">MNFNRSSQPRPREYIEQDKGEGRGVEVNNSTPYQLARGLALQLAVCALSAAAGRTCHPRQPLTQLCSPTISCPACGCLVSSRPYHRKHGARTATIWRSNLVSKTSVSQGNTVCKFNTPVLVKCIPLGECSTRTQAPHRADQQAKLVPS</sequence>
<dbReference type="Proteomes" id="UP001283361">
    <property type="component" value="Unassembled WGS sequence"/>
</dbReference>
<dbReference type="EMBL" id="JAWDGP010004477">
    <property type="protein sequence ID" value="KAK3764005.1"/>
    <property type="molecule type" value="Genomic_DNA"/>
</dbReference>
<gene>
    <name evidence="2" type="ORF">RRG08_004369</name>
</gene>
<evidence type="ECO:0000313" key="2">
    <source>
        <dbReference type="EMBL" id="KAK3764005.1"/>
    </source>
</evidence>
<accession>A0AAE0Z7C9</accession>
<evidence type="ECO:0000313" key="3">
    <source>
        <dbReference type="Proteomes" id="UP001283361"/>
    </source>
</evidence>
<organism evidence="2 3">
    <name type="scientific">Elysia crispata</name>
    <name type="common">lettuce slug</name>
    <dbReference type="NCBI Taxonomy" id="231223"/>
    <lineage>
        <taxon>Eukaryota</taxon>
        <taxon>Metazoa</taxon>
        <taxon>Spiralia</taxon>
        <taxon>Lophotrochozoa</taxon>
        <taxon>Mollusca</taxon>
        <taxon>Gastropoda</taxon>
        <taxon>Heterobranchia</taxon>
        <taxon>Euthyneura</taxon>
        <taxon>Panpulmonata</taxon>
        <taxon>Sacoglossa</taxon>
        <taxon>Placobranchoidea</taxon>
        <taxon>Plakobranchidae</taxon>
        <taxon>Elysia</taxon>
    </lineage>
</organism>
<feature type="compositionally biased region" description="Basic and acidic residues" evidence="1">
    <location>
        <begin position="10"/>
        <end position="24"/>
    </location>
</feature>
<proteinExistence type="predicted"/>
<feature type="region of interest" description="Disordered" evidence="1">
    <location>
        <begin position="1"/>
        <end position="26"/>
    </location>
</feature>
<comment type="caution">
    <text evidence="2">The sequence shown here is derived from an EMBL/GenBank/DDBJ whole genome shotgun (WGS) entry which is preliminary data.</text>
</comment>
<protein>
    <submittedName>
        <fullName evidence="2">Uncharacterized protein</fullName>
    </submittedName>
</protein>
<name>A0AAE0Z7C9_9GAST</name>
<reference evidence="2" key="1">
    <citation type="journal article" date="2023" name="G3 (Bethesda)">
        <title>A reference genome for the long-term kleptoplast-retaining sea slug Elysia crispata morphotype clarki.</title>
        <authorList>
            <person name="Eastman K.E."/>
            <person name="Pendleton A.L."/>
            <person name="Shaikh M.A."/>
            <person name="Suttiyut T."/>
            <person name="Ogas R."/>
            <person name="Tomko P."/>
            <person name="Gavelis G."/>
            <person name="Widhalm J.R."/>
            <person name="Wisecaver J.H."/>
        </authorList>
    </citation>
    <scope>NUCLEOTIDE SEQUENCE</scope>
    <source>
        <strain evidence="2">ECLA1</strain>
    </source>
</reference>
<dbReference type="AlphaFoldDB" id="A0AAE0Z7C9"/>
<keyword evidence="3" id="KW-1185">Reference proteome</keyword>
<evidence type="ECO:0000256" key="1">
    <source>
        <dbReference type="SAM" id="MobiDB-lite"/>
    </source>
</evidence>